<proteinExistence type="predicted"/>
<protein>
    <submittedName>
        <fullName evidence="2">Uncharacterized protein</fullName>
    </submittedName>
</protein>
<name>A0AAF3F8F3_9BILA</name>
<accession>A0AAF3F8F3</accession>
<dbReference type="AlphaFoldDB" id="A0AAF3F8F3"/>
<evidence type="ECO:0000313" key="1">
    <source>
        <dbReference type="Proteomes" id="UP000887575"/>
    </source>
</evidence>
<dbReference type="Proteomes" id="UP000887575">
    <property type="component" value="Unassembled WGS sequence"/>
</dbReference>
<reference evidence="2" key="1">
    <citation type="submission" date="2024-02" db="UniProtKB">
        <authorList>
            <consortium name="WormBaseParasite"/>
        </authorList>
    </citation>
    <scope>IDENTIFICATION</scope>
</reference>
<evidence type="ECO:0000313" key="2">
    <source>
        <dbReference type="WBParaSite" id="MBELARI_LOCUS3179"/>
    </source>
</evidence>
<sequence length="212" mass="23040">MVNSAVVPACDSSCPSVVVACCVSAAIRSVIVQFRYFISRWDKDLESGGIGQQVNWCLAFTIHRTESGQTIDRIPFIGHRDNSNNSSHRHPFICQCTARNIFCVCASCNYIRQLQKDRDGILSSAAFGRRCTLDYSGAIRFLALTSSDTRNASALLLSRSSLRRSSRLHFFCHGQRFAVPACDSSCPSGVVACCVSKDFNGGSCIGGAAFCN</sequence>
<keyword evidence="1" id="KW-1185">Reference proteome</keyword>
<organism evidence="1 2">
    <name type="scientific">Mesorhabditis belari</name>
    <dbReference type="NCBI Taxonomy" id="2138241"/>
    <lineage>
        <taxon>Eukaryota</taxon>
        <taxon>Metazoa</taxon>
        <taxon>Ecdysozoa</taxon>
        <taxon>Nematoda</taxon>
        <taxon>Chromadorea</taxon>
        <taxon>Rhabditida</taxon>
        <taxon>Rhabditina</taxon>
        <taxon>Rhabditomorpha</taxon>
        <taxon>Rhabditoidea</taxon>
        <taxon>Rhabditidae</taxon>
        <taxon>Mesorhabditinae</taxon>
        <taxon>Mesorhabditis</taxon>
    </lineage>
</organism>
<dbReference type="WBParaSite" id="MBELARI_LOCUS3179">
    <property type="protein sequence ID" value="MBELARI_LOCUS3179"/>
    <property type="gene ID" value="MBELARI_LOCUS3179"/>
</dbReference>